<dbReference type="Proteomes" id="UP000499080">
    <property type="component" value="Unassembled WGS sequence"/>
</dbReference>
<evidence type="ECO:0000313" key="1">
    <source>
        <dbReference type="EMBL" id="GBN46240.1"/>
    </source>
</evidence>
<name>A0A4Y2P737_ARAVE</name>
<accession>A0A4Y2P737</accession>
<comment type="caution">
    <text evidence="1">The sequence shown here is derived from an EMBL/GenBank/DDBJ whole genome shotgun (WGS) entry which is preliminary data.</text>
</comment>
<organism evidence="1 2">
    <name type="scientific">Araneus ventricosus</name>
    <name type="common">Orbweaver spider</name>
    <name type="synonym">Epeira ventricosa</name>
    <dbReference type="NCBI Taxonomy" id="182803"/>
    <lineage>
        <taxon>Eukaryota</taxon>
        <taxon>Metazoa</taxon>
        <taxon>Ecdysozoa</taxon>
        <taxon>Arthropoda</taxon>
        <taxon>Chelicerata</taxon>
        <taxon>Arachnida</taxon>
        <taxon>Araneae</taxon>
        <taxon>Araneomorphae</taxon>
        <taxon>Entelegynae</taxon>
        <taxon>Araneoidea</taxon>
        <taxon>Araneidae</taxon>
        <taxon>Araneus</taxon>
    </lineage>
</organism>
<keyword evidence="2" id="KW-1185">Reference proteome</keyword>
<reference evidence="1 2" key="1">
    <citation type="journal article" date="2019" name="Sci. Rep.">
        <title>Orb-weaving spider Araneus ventricosus genome elucidates the spidroin gene catalogue.</title>
        <authorList>
            <person name="Kono N."/>
            <person name="Nakamura H."/>
            <person name="Ohtoshi R."/>
            <person name="Moran D.A.P."/>
            <person name="Shinohara A."/>
            <person name="Yoshida Y."/>
            <person name="Fujiwara M."/>
            <person name="Mori M."/>
            <person name="Tomita M."/>
            <person name="Arakawa K."/>
        </authorList>
    </citation>
    <scope>NUCLEOTIDE SEQUENCE [LARGE SCALE GENOMIC DNA]</scope>
</reference>
<proteinExistence type="predicted"/>
<evidence type="ECO:0000313" key="2">
    <source>
        <dbReference type="Proteomes" id="UP000499080"/>
    </source>
</evidence>
<protein>
    <submittedName>
        <fullName evidence="1">Uncharacterized protein</fullName>
    </submittedName>
</protein>
<dbReference type="AlphaFoldDB" id="A0A4Y2P737"/>
<sequence>MLLTFSKKKDVPAKQAPLFRLLTEENETPPPYFPARLTSDELSPPPRASAYRLITHQNPAEQILQFFNSSYQGLGPLGSQMYFVVRFIAKYGSFAVKI</sequence>
<gene>
    <name evidence="1" type="ORF">AVEN_204631_1</name>
</gene>
<dbReference type="EMBL" id="BGPR01291108">
    <property type="protein sequence ID" value="GBN46240.1"/>
    <property type="molecule type" value="Genomic_DNA"/>
</dbReference>